<dbReference type="SUPFAM" id="SSF48619">
    <property type="entry name" value="Phospholipase A2, PLA2"/>
    <property type="match status" value="1"/>
</dbReference>
<dbReference type="InterPro" id="IPR036444">
    <property type="entry name" value="PLipase_A2_dom_sf"/>
</dbReference>
<evidence type="ECO:0000313" key="2">
    <source>
        <dbReference type="Proteomes" id="UP000325433"/>
    </source>
</evidence>
<organism evidence="1 2">
    <name type="scientific">Aspergillus transmontanensis</name>
    <dbReference type="NCBI Taxonomy" id="1034304"/>
    <lineage>
        <taxon>Eukaryota</taxon>
        <taxon>Fungi</taxon>
        <taxon>Dikarya</taxon>
        <taxon>Ascomycota</taxon>
        <taxon>Pezizomycotina</taxon>
        <taxon>Eurotiomycetes</taxon>
        <taxon>Eurotiomycetidae</taxon>
        <taxon>Eurotiales</taxon>
        <taxon>Aspergillaceae</taxon>
        <taxon>Aspergillus</taxon>
        <taxon>Aspergillus subgen. Circumdati</taxon>
    </lineage>
</organism>
<dbReference type="Pfam" id="PF09056">
    <property type="entry name" value="Phospholip_A2_3"/>
    <property type="match status" value="1"/>
</dbReference>
<keyword evidence="2" id="KW-1185">Reference proteome</keyword>
<proteinExistence type="predicted"/>
<dbReference type="GO" id="GO:0006644">
    <property type="term" value="P:phospholipid metabolic process"/>
    <property type="evidence" value="ECO:0007669"/>
    <property type="project" value="InterPro"/>
</dbReference>
<dbReference type="Gene3D" id="1.20.90.10">
    <property type="entry name" value="Phospholipase A2 domain"/>
    <property type="match status" value="1"/>
</dbReference>
<evidence type="ECO:0000313" key="1">
    <source>
        <dbReference type="EMBL" id="KAE8312413.1"/>
    </source>
</evidence>
<sequence>MKASNAKFSILAVRRPNGSEKLKDCTQVLEKRIGKRGKSRPWFGMRFSIWAALTLFTNTNTLLASSNSKRQNECTAATVDELIFNTSIEAFSAAREAREPPCFDWSSDDCTMAPDMPVGFNFEPSCRRHDFGYQNVGAQDRLTEALRERIDNAFKKDLYNECRRQSGFSQVWRRIMCLTIAEVYYRAVVLCGDDNCFD</sequence>
<dbReference type="GO" id="GO:0050482">
    <property type="term" value="P:arachidonate secretion"/>
    <property type="evidence" value="ECO:0007669"/>
    <property type="project" value="InterPro"/>
</dbReference>
<dbReference type="Proteomes" id="UP000325433">
    <property type="component" value="Unassembled WGS sequence"/>
</dbReference>
<gene>
    <name evidence="1" type="ORF">BDV41DRAFT_565022</name>
</gene>
<name>A0A5N6VV41_9EURO</name>
<reference evidence="2" key="1">
    <citation type="submission" date="2019-04" db="EMBL/GenBank/DDBJ databases">
        <title>Friends and foes A comparative genomics studyof 23 Aspergillus species from section Flavi.</title>
        <authorList>
            <consortium name="DOE Joint Genome Institute"/>
            <person name="Kjaerbolling I."/>
            <person name="Vesth T."/>
            <person name="Frisvad J.C."/>
            <person name="Nybo J.L."/>
            <person name="Theobald S."/>
            <person name="Kildgaard S."/>
            <person name="Isbrandt T."/>
            <person name="Kuo A."/>
            <person name="Sato A."/>
            <person name="Lyhne E.K."/>
            <person name="Kogle M.E."/>
            <person name="Wiebenga A."/>
            <person name="Kun R.S."/>
            <person name="Lubbers R.J."/>
            <person name="Makela M.R."/>
            <person name="Barry K."/>
            <person name="Chovatia M."/>
            <person name="Clum A."/>
            <person name="Daum C."/>
            <person name="Haridas S."/>
            <person name="He G."/>
            <person name="LaButti K."/>
            <person name="Lipzen A."/>
            <person name="Mondo S."/>
            <person name="Riley R."/>
            <person name="Salamov A."/>
            <person name="Simmons B.A."/>
            <person name="Magnuson J.K."/>
            <person name="Henrissat B."/>
            <person name="Mortensen U.H."/>
            <person name="Larsen T.O."/>
            <person name="Devries R.P."/>
            <person name="Grigoriev I.V."/>
            <person name="Machida M."/>
            <person name="Baker S.E."/>
            <person name="Andersen M.R."/>
        </authorList>
    </citation>
    <scope>NUCLEOTIDE SEQUENCE [LARGE SCALE GENOMIC DNA]</scope>
    <source>
        <strain evidence="2">CBS 130015</strain>
    </source>
</reference>
<dbReference type="GO" id="GO:0004623">
    <property type="term" value="F:phospholipase A2 activity"/>
    <property type="evidence" value="ECO:0007669"/>
    <property type="project" value="InterPro"/>
</dbReference>
<protein>
    <submittedName>
        <fullName evidence="1">Prokaryotic phospholipase A2-domain-containing protein</fullName>
    </submittedName>
</protein>
<accession>A0A5N6VV41</accession>
<dbReference type="EMBL" id="ML738333">
    <property type="protein sequence ID" value="KAE8312413.1"/>
    <property type="molecule type" value="Genomic_DNA"/>
</dbReference>
<dbReference type="InterPro" id="IPR015141">
    <property type="entry name" value="PLipase_A2_prok/fun"/>
</dbReference>
<dbReference type="AlphaFoldDB" id="A0A5N6VV41"/>